<evidence type="ECO:0000256" key="9">
    <source>
        <dbReference type="ARBA" id="ARBA00023196"/>
    </source>
</evidence>
<evidence type="ECO:0000256" key="8">
    <source>
        <dbReference type="ARBA" id="ARBA00023136"/>
    </source>
</evidence>
<dbReference type="InterPro" id="IPR055190">
    <property type="entry name" value="ATP-synt_VA_C"/>
</dbReference>
<dbReference type="Pfam" id="PF22919">
    <property type="entry name" value="ATP-synt_VA_C"/>
    <property type="match status" value="1"/>
</dbReference>
<name>A0ABX4H599_9BACT</name>
<dbReference type="Proteomes" id="UP000217033">
    <property type="component" value="Unassembled WGS sequence"/>
</dbReference>
<reference evidence="14" key="1">
    <citation type="submission" date="2017-08" db="EMBL/GenBank/DDBJ databases">
        <authorList>
            <person name="Alvarez-Ponce D."/>
            <person name="Weitzman C.L."/>
            <person name="Tillett R.L."/>
            <person name="Sandmeier F.C."/>
            <person name="Tracy C.R."/>
        </authorList>
    </citation>
    <scope>NUCLEOTIDE SEQUENCE [LARGE SCALE GENOMIC DNA]</scope>
    <source>
        <strain evidence="14">PS6</strain>
    </source>
</reference>
<keyword evidence="3" id="KW-0813">Transport</keyword>
<keyword evidence="15" id="KW-1185">Reference proteome</keyword>
<keyword evidence="7" id="KW-0406">Ion transport</keyword>
<keyword evidence="8" id="KW-0472">Membrane</keyword>
<evidence type="ECO:0000313" key="15">
    <source>
        <dbReference type="Proteomes" id="UP000217033"/>
    </source>
</evidence>
<accession>A0ABX4H599</accession>
<feature type="region of interest" description="Disordered" evidence="11">
    <location>
        <begin position="516"/>
        <end position="559"/>
    </location>
</feature>
<evidence type="ECO:0000256" key="11">
    <source>
        <dbReference type="SAM" id="MobiDB-lite"/>
    </source>
</evidence>
<dbReference type="InterPro" id="IPR024034">
    <property type="entry name" value="ATPase_F1/V1_b/a_C"/>
</dbReference>
<feature type="compositionally biased region" description="Polar residues" evidence="11">
    <location>
        <begin position="516"/>
        <end position="536"/>
    </location>
</feature>
<dbReference type="NCBIfam" id="NF045934">
    <property type="entry name" value="MSC_0618_beta"/>
    <property type="match status" value="1"/>
</dbReference>
<evidence type="ECO:0000256" key="1">
    <source>
        <dbReference type="ARBA" id="ARBA00004370"/>
    </source>
</evidence>
<keyword evidence="9" id="KW-0139">CF(1)</keyword>
<evidence type="ECO:0000256" key="5">
    <source>
        <dbReference type="ARBA" id="ARBA00022840"/>
    </source>
</evidence>
<comment type="similarity">
    <text evidence="2">Belongs to the ATPase alpha/beta chains family.</text>
</comment>
<dbReference type="InterPro" id="IPR000194">
    <property type="entry name" value="ATPase_F1/V1/A1_a/bsu_nucl-bd"/>
</dbReference>
<evidence type="ECO:0000256" key="4">
    <source>
        <dbReference type="ARBA" id="ARBA00022741"/>
    </source>
</evidence>
<evidence type="ECO:0000259" key="13">
    <source>
        <dbReference type="Pfam" id="PF22919"/>
    </source>
</evidence>
<comment type="subcellular location">
    <subcellularLocation>
        <location evidence="1">Membrane</location>
    </subcellularLocation>
</comment>
<feature type="compositionally biased region" description="Basic and acidic residues" evidence="11">
    <location>
        <begin position="547"/>
        <end position="559"/>
    </location>
</feature>
<keyword evidence="6" id="KW-1278">Translocase</keyword>
<organism evidence="14 15">
    <name type="scientific">Mycoplasmopsis agassizii</name>
    <dbReference type="NCBI Taxonomy" id="33922"/>
    <lineage>
        <taxon>Bacteria</taxon>
        <taxon>Bacillati</taxon>
        <taxon>Mycoplasmatota</taxon>
        <taxon>Mycoplasmoidales</taxon>
        <taxon>Metamycoplasmataceae</taxon>
        <taxon>Mycoplasmopsis</taxon>
    </lineage>
</organism>
<dbReference type="SUPFAM" id="SSF47917">
    <property type="entry name" value="C-terminal domain of alpha and beta subunits of F1 ATP synthase"/>
    <property type="match status" value="1"/>
</dbReference>
<keyword evidence="10" id="KW-0066">ATP synthesis</keyword>
<dbReference type="Gene3D" id="1.10.1140.10">
    <property type="entry name" value="Bovine Mitochondrial F1-atpase, Atp Synthase Beta Chain, Chain D, domain 3"/>
    <property type="match status" value="1"/>
</dbReference>
<dbReference type="Pfam" id="PF00006">
    <property type="entry name" value="ATP-synt_ab"/>
    <property type="match status" value="1"/>
</dbReference>
<dbReference type="InterPro" id="IPR027417">
    <property type="entry name" value="P-loop_NTPase"/>
</dbReference>
<evidence type="ECO:0000313" key="14">
    <source>
        <dbReference type="EMBL" id="PAF55071.1"/>
    </source>
</evidence>
<feature type="domain" description="ATP synthase A/B type C-terminal" evidence="13">
    <location>
        <begin position="352"/>
        <end position="412"/>
    </location>
</feature>
<evidence type="ECO:0000259" key="12">
    <source>
        <dbReference type="Pfam" id="PF00006"/>
    </source>
</evidence>
<feature type="domain" description="ATPase F1/V1/A1 complex alpha/beta subunit nucleotide-binding" evidence="12">
    <location>
        <begin position="129"/>
        <end position="343"/>
    </location>
</feature>
<gene>
    <name evidence="14" type="ORF">CJF60_00060</name>
</gene>
<evidence type="ECO:0000256" key="10">
    <source>
        <dbReference type="ARBA" id="ARBA00023310"/>
    </source>
</evidence>
<dbReference type="EMBL" id="NQMN01000001">
    <property type="protein sequence ID" value="PAF55071.1"/>
    <property type="molecule type" value="Genomic_DNA"/>
</dbReference>
<keyword evidence="5" id="KW-0067">ATP-binding</keyword>
<evidence type="ECO:0000256" key="3">
    <source>
        <dbReference type="ARBA" id="ARBA00022448"/>
    </source>
</evidence>
<dbReference type="InterPro" id="IPR050053">
    <property type="entry name" value="ATPase_alpha/beta_chains"/>
</dbReference>
<proteinExistence type="inferred from homology"/>
<dbReference type="PANTHER" id="PTHR15184:SF71">
    <property type="entry name" value="ATP SYNTHASE SUBUNIT BETA, MITOCHONDRIAL"/>
    <property type="match status" value="1"/>
</dbReference>
<keyword evidence="4" id="KW-0547">Nucleotide-binding</keyword>
<evidence type="ECO:0000256" key="6">
    <source>
        <dbReference type="ARBA" id="ARBA00022967"/>
    </source>
</evidence>
<dbReference type="InterPro" id="IPR036121">
    <property type="entry name" value="ATPase_F1/V1/A1_a/bsu_N_sf"/>
</dbReference>
<evidence type="ECO:0000256" key="2">
    <source>
        <dbReference type="ARBA" id="ARBA00008936"/>
    </source>
</evidence>
<dbReference type="SUPFAM" id="SSF50615">
    <property type="entry name" value="N-terminal domain of alpha and beta subunits of F1 ATP synthase"/>
    <property type="match status" value="1"/>
</dbReference>
<dbReference type="SUPFAM" id="SSF52540">
    <property type="entry name" value="P-loop containing nucleoside triphosphate hydrolases"/>
    <property type="match status" value="1"/>
</dbReference>
<dbReference type="PANTHER" id="PTHR15184">
    <property type="entry name" value="ATP SYNTHASE"/>
    <property type="match status" value="1"/>
</dbReference>
<protein>
    <submittedName>
        <fullName evidence="14">F0F1 ATP synthase subunit beta</fullName>
    </submittedName>
</protein>
<comment type="caution">
    <text evidence="14">The sequence shown here is derived from an EMBL/GenBank/DDBJ whole genome shotgun (WGS) entry which is preliminary data.</text>
</comment>
<dbReference type="Gene3D" id="3.40.50.300">
    <property type="entry name" value="P-loop containing nucleotide triphosphate hydrolases"/>
    <property type="match status" value="1"/>
</dbReference>
<evidence type="ECO:0000256" key="7">
    <source>
        <dbReference type="ARBA" id="ARBA00023065"/>
    </source>
</evidence>
<sequence length="559" mass="62049">MIGKISNIYTNVVEVKFNNIDEHKFHLDHILTGHNKQSFLQIKRIIDKNTVLAIVIEARENFKLGEEVVNTQRGLLVPIGDGAKNNVFDIRGVNLTKNPARGELKYIEMNSIIKENKNLVVENRILETGIKVIDFFMPILRGSKLGILGGAGVGKTVLMKEIIFNSSNNQNNISPIFIGSGERSREGLELYEELIQSNLMKNTTMFISQMNEAPGSRMNIVPFGITAAEYLRDYQKENVFLFIDNIYRFIQGANEVSASLGKKPSIGGYQSTLDTDVSFVEDRLYANKEGSITSFQTVFLPMDDLSDPAAVSIFAHLDAALVLSRDKVAKNIYPAVDPLSSNSSSVNPMIIGERHFNAIIEAKAILQKYKELEDVILILGVDELDEESQIIVEKALQLQNFFTQRFFVAETYTKEKGVFVSLNDTVDSVIEILQGKHVGKNPELFTFIGSLTKKDGNGGGSLAKPREFAARKTSTMSLERMSNKTQSNLAFARATTRTGEFATSSSTSNTAEIKVQQTQEKNLSAASASNPNQNRYQGLISRARAVTKKDESESKTSKK</sequence>